<keyword evidence="7 9" id="KW-0326">Glycosidase</keyword>
<evidence type="ECO:0000256" key="2">
    <source>
        <dbReference type="ARBA" id="ARBA00007806"/>
    </source>
</evidence>
<keyword evidence="4" id="KW-0472">Membrane</keyword>
<dbReference type="Proteomes" id="UP000285301">
    <property type="component" value="Unassembled WGS sequence"/>
</dbReference>
<dbReference type="InterPro" id="IPR013780">
    <property type="entry name" value="Glyco_hydro_b"/>
</dbReference>
<dbReference type="STRING" id="1965070.A0A3S3NI71"/>
<dbReference type="PROSITE" id="PS51448">
    <property type="entry name" value="P_TREFOIL_2"/>
    <property type="match status" value="1"/>
</dbReference>
<dbReference type="PROSITE" id="PS00025">
    <property type="entry name" value="P_TREFOIL_1"/>
    <property type="match status" value="1"/>
</dbReference>
<evidence type="ECO:0000313" key="11">
    <source>
        <dbReference type="EMBL" id="RWS03137.1"/>
    </source>
</evidence>
<dbReference type="InterPro" id="IPR000519">
    <property type="entry name" value="P_trefoil_dom"/>
</dbReference>
<evidence type="ECO:0000256" key="4">
    <source>
        <dbReference type="ARBA" id="ARBA00023136"/>
    </source>
</evidence>
<comment type="caution">
    <text evidence="11">The sequence shown here is derived from an EMBL/GenBank/DDBJ whole genome shotgun (WGS) entry which is preliminary data.</text>
</comment>
<name>A0A3S3NI71_9ACAR</name>
<dbReference type="Gene3D" id="3.20.20.80">
    <property type="entry name" value="Glycosidases"/>
    <property type="match status" value="2"/>
</dbReference>
<dbReference type="InterPro" id="IPR030459">
    <property type="entry name" value="Glyco_hydro_31_CS"/>
</dbReference>
<reference evidence="11 12" key="1">
    <citation type="journal article" date="2018" name="Gigascience">
        <title>Genomes of trombidid mites reveal novel predicted allergens and laterally-transferred genes associated with secondary metabolism.</title>
        <authorList>
            <person name="Dong X."/>
            <person name="Chaisiri K."/>
            <person name="Xia D."/>
            <person name="Armstrong S.D."/>
            <person name="Fang Y."/>
            <person name="Donnelly M.J."/>
            <person name="Kadowaki T."/>
            <person name="McGarry J.W."/>
            <person name="Darby A.C."/>
            <person name="Makepeace B.L."/>
        </authorList>
    </citation>
    <scope>NUCLEOTIDE SEQUENCE [LARGE SCALE GENOMIC DNA]</scope>
    <source>
        <strain evidence="11">UoL-WK</strain>
    </source>
</reference>
<dbReference type="GO" id="GO:0030246">
    <property type="term" value="F:carbohydrate binding"/>
    <property type="evidence" value="ECO:0007669"/>
    <property type="project" value="InterPro"/>
</dbReference>
<dbReference type="Gene3D" id="4.10.110.10">
    <property type="entry name" value="Spasmolytic Protein, domain 1"/>
    <property type="match status" value="1"/>
</dbReference>
<dbReference type="OrthoDB" id="1334205at2759"/>
<dbReference type="EMBL" id="NCKU01006809">
    <property type="protein sequence ID" value="RWS03137.1"/>
    <property type="molecule type" value="Genomic_DNA"/>
</dbReference>
<dbReference type="InterPro" id="IPR011013">
    <property type="entry name" value="Gal_mutarotase_sf_dom"/>
</dbReference>
<dbReference type="InterPro" id="IPR044913">
    <property type="entry name" value="P_trefoil_dom_sf"/>
</dbReference>
<evidence type="ECO:0000256" key="5">
    <source>
        <dbReference type="ARBA" id="ARBA00023157"/>
    </source>
</evidence>
<dbReference type="GO" id="GO:0005975">
    <property type="term" value="P:carbohydrate metabolic process"/>
    <property type="evidence" value="ECO:0007669"/>
    <property type="project" value="InterPro"/>
</dbReference>
<protein>
    <submittedName>
        <fullName evidence="11">Lysosomal alpha-glucosidase-like protein</fullName>
    </submittedName>
</protein>
<evidence type="ECO:0000313" key="12">
    <source>
        <dbReference type="Proteomes" id="UP000285301"/>
    </source>
</evidence>
<dbReference type="Gene3D" id="2.60.40.1180">
    <property type="entry name" value="Golgi alpha-mannosidase II"/>
    <property type="match status" value="2"/>
</dbReference>
<dbReference type="Pfam" id="PF21365">
    <property type="entry name" value="Glyco_hydro_31_3rd"/>
    <property type="match status" value="1"/>
</dbReference>
<dbReference type="SMART" id="SM00018">
    <property type="entry name" value="PD"/>
    <property type="match status" value="1"/>
</dbReference>
<organism evidence="11 12">
    <name type="scientific">Dinothrombium tinctorium</name>
    <dbReference type="NCBI Taxonomy" id="1965070"/>
    <lineage>
        <taxon>Eukaryota</taxon>
        <taxon>Metazoa</taxon>
        <taxon>Ecdysozoa</taxon>
        <taxon>Arthropoda</taxon>
        <taxon>Chelicerata</taxon>
        <taxon>Arachnida</taxon>
        <taxon>Acari</taxon>
        <taxon>Acariformes</taxon>
        <taxon>Trombidiformes</taxon>
        <taxon>Prostigmata</taxon>
        <taxon>Anystina</taxon>
        <taxon>Parasitengona</taxon>
        <taxon>Trombidioidea</taxon>
        <taxon>Trombidiidae</taxon>
        <taxon>Dinothrombium</taxon>
    </lineage>
</organism>
<evidence type="ECO:0000256" key="9">
    <source>
        <dbReference type="RuleBase" id="RU361185"/>
    </source>
</evidence>
<dbReference type="PANTHER" id="PTHR22762">
    <property type="entry name" value="ALPHA-GLUCOSIDASE"/>
    <property type="match status" value="1"/>
</dbReference>
<comment type="caution">
    <text evidence="8">Lacks conserved residue(s) required for the propagation of feature annotation.</text>
</comment>
<dbReference type="Pfam" id="PF13802">
    <property type="entry name" value="Gal_mutarotas_2"/>
    <property type="match status" value="1"/>
</dbReference>
<keyword evidence="3 9" id="KW-0378">Hydrolase</keyword>
<keyword evidence="5" id="KW-1015">Disulfide bond</keyword>
<sequence>MKFIFCLFLQLTLAKCIICLSDECSVERESRLDCHPENDASEEACTNRGCCWRQTNDETKVQINEPACFYPKSFKGYKVEEIRSNLTDTTIILKRAIPSGLPKDVKAVKLQIITINGRILRLRFTDAQHKRFIPQLPKLNFPKDEIPKLYSFEVYENGTLRVIRNSTERVVFETQLNKLVFSNQFHQLSSKLPSKYVYGLGEHKDTFRKTADWQRYTFFNRDQYPIPHSALYGSHPFYLTVEDSVGHSSGVFLLNTNPMDIILTPEPAIIFRPIGGILDFFIFIGDNPSVVARDYVNLIGLPPMPPLWGLGFHLCRLGYKTLNDLAEVWKRTRDALIPFDVQWNDMDYMNRRNDFTVDLRTYKYLPIFVDYLHRIGMRYVMIIEPGISGGEKPGTYMPYDEGLCLSAKHYIGLQYDIHNIHSTYEVLTTYKSLQKIKHNKRPFIISRSTFSGTGRYGYHWDGDVYSDWFDMKWTIASILNFNIFGIPLIGADMCGFNGNTTVELCARWMALGAFYPFARNHNSDDTIEQDPVALGETVVAASRNALSIRYILLPYLYTLFYKAHKFGETVARPLFFVYPNDKISYEIETQFFWGSGLMIVPVLEPNVLSIKAYLPPDRWYKHITFEPIDSNGLYIEVSAPIDQINLFIRGGEIIPFSESVLLTKQLLTSDFRLLVALNKNNEAFGELFWDDGESFNSIIKKRFNLVKFEAKNNTLLTIVQHYGLKREKFISSIIVTGVYFTPKQVSVNGRSVRFQYYEKNKYFLVRLSNQSLYYDFKMEWS</sequence>
<dbReference type="CDD" id="cd00111">
    <property type="entry name" value="Trefoil"/>
    <property type="match status" value="1"/>
</dbReference>
<dbReference type="PROSITE" id="PS00707">
    <property type="entry name" value="GLYCOSYL_HYDROL_F31_2"/>
    <property type="match status" value="1"/>
</dbReference>
<gene>
    <name evidence="11" type="ORF">B4U79_14362</name>
</gene>
<keyword evidence="12" id="KW-1185">Reference proteome</keyword>
<evidence type="ECO:0000256" key="1">
    <source>
        <dbReference type="ARBA" id="ARBA00004308"/>
    </source>
</evidence>
<dbReference type="GO" id="GO:0012505">
    <property type="term" value="C:endomembrane system"/>
    <property type="evidence" value="ECO:0007669"/>
    <property type="project" value="UniProtKB-SubCell"/>
</dbReference>
<dbReference type="AlphaFoldDB" id="A0A3S3NI71"/>
<dbReference type="InterPro" id="IPR017853">
    <property type="entry name" value="GH"/>
</dbReference>
<proteinExistence type="inferred from homology"/>
<dbReference type="FunFam" id="2.60.40.1180:FF:000001">
    <property type="entry name" value="Maltase-glucoamylase, intestinal"/>
    <property type="match status" value="1"/>
</dbReference>
<evidence type="ECO:0000259" key="10">
    <source>
        <dbReference type="PROSITE" id="PS51448"/>
    </source>
</evidence>
<dbReference type="Gene3D" id="2.60.40.1760">
    <property type="entry name" value="glycosyl hydrolase (family 31)"/>
    <property type="match status" value="1"/>
</dbReference>
<dbReference type="GO" id="GO:0004558">
    <property type="term" value="F:alpha-1,4-glucosidase activity"/>
    <property type="evidence" value="ECO:0007669"/>
    <property type="project" value="TreeGrafter"/>
</dbReference>
<dbReference type="SUPFAM" id="SSF51011">
    <property type="entry name" value="Glycosyl hydrolase domain"/>
    <property type="match status" value="1"/>
</dbReference>
<dbReference type="SUPFAM" id="SSF74650">
    <property type="entry name" value="Galactose mutarotase-like"/>
    <property type="match status" value="1"/>
</dbReference>
<feature type="domain" description="P-type" evidence="10">
    <location>
        <begin position="22"/>
        <end position="72"/>
    </location>
</feature>
<dbReference type="InterPro" id="IPR048395">
    <property type="entry name" value="Glyco_hydro_31_C"/>
</dbReference>
<keyword evidence="6" id="KW-0325">Glycoprotein</keyword>
<dbReference type="InterPro" id="IPR017957">
    <property type="entry name" value="P_trefoil_CS"/>
</dbReference>
<dbReference type="Pfam" id="PF01055">
    <property type="entry name" value="Glyco_hydro_31_2nd"/>
    <property type="match status" value="2"/>
</dbReference>
<evidence type="ECO:0000256" key="3">
    <source>
        <dbReference type="ARBA" id="ARBA00022801"/>
    </source>
</evidence>
<evidence type="ECO:0000256" key="7">
    <source>
        <dbReference type="ARBA" id="ARBA00023295"/>
    </source>
</evidence>
<comment type="similarity">
    <text evidence="2 9">Belongs to the glycosyl hydrolase 31 family.</text>
</comment>
<evidence type="ECO:0000256" key="6">
    <source>
        <dbReference type="ARBA" id="ARBA00023180"/>
    </source>
</evidence>
<comment type="subcellular location">
    <subcellularLocation>
        <location evidence="1">Endomembrane system</location>
    </subcellularLocation>
</comment>
<evidence type="ECO:0000256" key="8">
    <source>
        <dbReference type="PROSITE-ProRule" id="PRU00779"/>
    </source>
</evidence>
<dbReference type="Pfam" id="PF00088">
    <property type="entry name" value="Trefoil"/>
    <property type="match status" value="1"/>
</dbReference>
<accession>A0A3S3NI71</accession>
<dbReference type="CDD" id="cd14752">
    <property type="entry name" value="GH31_N"/>
    <property type="match status" value="1"/>
</dbReference>
<dbReference type="InterPro" id="IPR025887">
    <property type="entry name" value="Glyco_hydro_31_N_dom"/>
</dbReference>
<dbReference type="InterPro" id="IPR000322">
    <property type="entry name" value="Glyco_hydro_31_TIM"/>
</dbReference>
<dbReference type="PANTHER" id="PTHR22762:SF131">
    <property type="entry name" value="GLYCOSIDE HYDROLASE FAMILY 31 N-TERMINAL DOMAIN-CONTAINING PROTEIN"/>
    <property type="match status" value="1"/>
</dbReference>
<dbReference type="SUPFAM" id="SSF51445">
    <property type="entry name" value="(Trans)glycosidases"/>
    <property type="match status" value="1"/>
</dbReference>